<dbReference type="AlphaFoldDB" id="A0A4R2RI89"/>
<dbReference type="RefSeq" id="WP_131919655.1">
    <property type="nucleotide sequence ID" value="NZ_JAOQNU010000017.1"/>
</dbReference>
<feature type="domain" description="HD" evidence="1">
    <location>
        <begin position="48"/>
        <end position="173"/>
    </location>
</feature>
<protein>
    <submittedName>
        <fullName evidence="2">Putative nucleotidyltransferase with HDIG domain</fullName>
    </submittedName>
</protein>
<dbReference type="GO" id="GO:0016740">
    <property type="term" value="F:transferase activity"/>
    <property type="evidence" value="ECO:0007669"/>
    <property type="project" value="UniProtKB-KW"/>
</dbReference>
<dbReference type="OrthoDB" id="68032at2"/>
<dbReference type="InterPro" id="IPR006675">
    <property type="entry name" value="HDIG_dom"/>
</dbReference>
<keyword evidence="3" id="KW-1185">Reference proteome</keyword>
<dbReference type="Proteomes" id="UP000294813">
    <property type="component" value="Unassembled WGS sequence"/>
</dbReference>
<evidence type="ECO:0000259" key="1">
    <source>
        <dbReference type="Pfam" id="PF01966"/>
    </source>
</evidence>
<accession>A0A4R2RI89</accession>
<dbReference type="NCBIfam" id="TIGR00277">
    <property type="entry name" value="HDIG"/>
    <property type="match status" value="1"/>
</dbReference>
<dbReference type="SUPFAM" id="SSF109604">
    <property type="entry name" value="HD-domain/PDEase-like"/>
    <property type="match status" value="1"/>
</dbReference>
<proteinExistence type="predicted"/>
<dbReference type="EMBL" id="SLXT01000018">
    <property type="protein sequence ID" value="TCP63492.1"/>
    <property type="molecule type" value="Genomic_DNA"/>
</dbReference>
<keyword evidence="2" id="KW-0808">Transferase</keyword>
<dbReference type="Pfam" id="PF01966">
    <property type="entry name" value="HD"/>
    <property type="match status" value="1"/>
</dbReference>
<name>A0A4R2RI89_9FIRM</name>
<dbReference type="InterPro" id="IPR006674">
    <property type="entry name" value="HD_domain"/>
</dbReference>
<dbReference type="Gene3D" id="1.10.3210.10">
    <property type="entry name" value="Hypothetical protein af1432"/>
    <property type="match status" value="1"/>
</dbReference>
<reference evidence="2 3" key="1">
    <citation type="submission" date="2019-03" db="EMBL/GenBank/DDBJ databases">
        <title>Genomic Encyclopedia of Type Strains, Phase IV (KMG-IV): sequencing the most valuable type-strain genomes for metagenomic binning, comparative biology and taxonomic classification.</title>
        <authorList>
            <person name="Goeker M."/>
        </authorList>
    </citation>
    <scope>NUCLEOTIDE SEQUENCE [LARGE SCALE GENOMIC DNA]</scope>
    <source>
        <strain evidence="2 3">DSM 11170</strain>
    </source>
</reference>
<comment type="caution">
    <text evidence="2">The sequence shown here is derived from an EMBL/GenBank/DDBJ whole genome shotgun (WGS) entry which is preliminary data.</text>
</comment>
<evidence type="ECO:0000313" key="3">
    <source>
        <dbReference type="Proteomes" id="UP000294813"/>
    </source>
</evidence>
<gene>
    <name evidence="2" type="ORF">EDD73_11835</name>
</gene>
<sequence length="176" mass="20547">MKKIIYRCRQVWRAVSATITADEAAWVQQWLQDKEYQVWQEMALADRRHTCDVAKLCYDHSRHLSAPEQTLLLRAALLHDLGKRRARLRLWHRILYVLLKAAGRPLDRPTAPSLAVSPLAVIVHHAHLGAREATQKNWDDELVFLIRHHHSPPLLISGRRHPWHLLQLLQDADNRC</sequence>
<organism evidence="2 3">
    <name type="scientific">Heliophilum fasciatum</name>
    <dbReference type="NCBI Taxonomy" id="35700"/>
    <lineage>
        <taxon>Bacteria</taxon>
        <taxon>Bacillati</taxon>
        <taxon>Bacillota</taxon>
        <taxon>Clostridia</taxon>
        <taxon>Eubacteriales</taxon>
        <taxon>Heliobacteriaceae</taxon>
        <taxon>Heliophilum</taxon>
    </lineage>
</organism>
<evidence type="ECO:0000313" key="2">
    <source>
        <dbReference type="EMBL" id="TCP63492.1"/>
    </source>
</evidence>